<dbReference type="GO" id="GO:2000010">
    <property type="term" value="P:positive regulation of protein localization to cell surface"/>
    <property type="evidence" value="ECO:0007669"/>
    <property type="project" value="TreeGrafter"/>
</dbReference>
<keyword evidence="5 13" id="KW-0812">Transmembrane</keyword>
<keyword evidence="10" id="KW-0143">Chaperone</keyword>
<dbReference type="EMBL" id="LUCM01011519">
    <property type="protein sequence ID" value="KAA0183876.1"/>
    <property type="molecule type" value="Genomic_DNA"/>
</dbReference>
<dbReference type="GO" id="GO:0031410">
    <property type="term" value="C:cytoplasmic vesicle"/>
    <property type="evidence" value="ECO:0007669"/>
    <property type="project" value="UniProtKB-SubCell"/>
</dbReference>
<dbReference type="PANTHER" id="PTHR13163">
    <property type="entry name" value="SPINAL CORD EXPRESSION PROTEIN 4"/>
    <property type="match status" value="1"/>
</dbReference>
<dbReference type="Proteomes" id="UP000728185">
    <property type="component" value="Unassembled WGS sequence"/>
</dbReference>
<dbReference type="InterPro" id="IPR040399">
    <property type="entry name" value="TMEM35A/B"/>
</dbReference>
<protein>
    <recommendedName>
        <fullName evidence="12">Novel acetylcholine receptor chaperone</fullName>
    </recommendedName>
</protein>
<keyword evidence="15" id="KW-1185">Reference proteome</keyword>
<evidence type="ECO:0000256" key="8">
    <source>
        <dbReference type="ARBA" id="ARBA00023136"/>
    </source>
</evidence>
<dbReference type="OrthoDB" id="432685at2759"/>
<proteinExistence type="inferred from homology"/>
<comment type="subcellular location">
    <subcellularLocation>
        <location evidence="2">Cytoplasmic vesicle</location>
    </subcellularLocation>
    <subcellularLocation>
        <location evidence="1">Endoplasmic reticulum membrane</location>
        <topology evidence="1">Multi-pass membrane protein</topology>
    </subcellularLocation>
    <subcellularLocation>
        <location evidence="3">Peroxisome membrane</location>
        <topology evidence="3">Multi-pass membrane protein</topology>
    </subcellularLocation>
</comment>
<evidence type="ECO:0000256" key="3">
    <source>
        <dbReference type="ARBA" id="ARBA00004585"/>
    </source>
</evidence>
<comment type="caution">
    <text evidence="14">The sequence shown here is derived from an EMBL/GenBank/DDBJ whole genome shotgun (WGS) entry which is preliminary data.</text>
</comment>
<dbReference type="PANTHER" id="PTHR13163:SF0">
    <property type="entry name" value="NOVEL ACETYLCHOLINE RECEPTOR CHAPERONE"/>
    <property type="match status" value="1"/>
</dbReference>
<evidence type="ECO:0000256" key="4">
    <source>
        <dbReference type="ARBA" id="ARBA00006679"/>
    </source>
</evidence>
<keyword evidence="11" id="KW-0968">Cytoplasmic vesicle</keyword>
<organism evidence="14 15">
    <name type="scientific">Fasciolopsis buskii</name>
    <dbReference type="NCBI Taxonomy" id="27845"/>
    <lineage>
        <taxon>Eukaryota</taxon>
        <taxon>Metazoa</taxon>
        <taxon>Spiralia</taxon>
        <taxon>Lophotrochozoa</taxon>
        <taxon>Platyhelminthes</taxon>
        <taxon>Trematoda</taxon>
        <taxon>Digenea</taxon>
        <taxon>Plagiorchiida</taxon>
        <taxon>Echinostomata</taxon>
        <taxon>Echinostomatoidea</taxon>
        <taxon>Fasciolidae</taxon>
        <taxon>Fasciolopsis</taxon>
    </lineage>
</organism>
<evidence type="ECO:0000256" key="7">
    <source>
        <dbReference type="ARBA" id="ARBA00022989"/>
    </source>
</evidence>
<reference evidence="14" key="1">
    <citation type="submission" date="2019-05" db="EMBL/GenBank/DDBJ databases">
        <title>Annotation for the trematode Fasciolopsis buski.</title>
        <authorList>
            <person name="Choi Y.-J."/>
        </authorList>
    </citation>
    <scope>NUCLEOTIDE SEQUENCE</scope>
    <source>
        <strain evidence="14">HT</strain>
        <tissue evidence="14">Whole worm</tissue>
    </source>
</reference>
<evidence type="ECO:0000256" key="12">
    <source>
        <dbReference type="ARBA" id="ARBA00024424"/>
    </source>
</evidence>
<evidence type="ECO:0000256" key="2">
    <source>
        <dbReference type="ARBA" id="ARBA00004541"/>
    </source>
</evidence>
<keyword evidence="9" id="KW-0576">Peroxisome</keyword>
<feature type="transmembrane region" description="Helical" evidence="13">
    <location>
        <begin position="76"/>
        <end position="102"/>
    </location>
</feature>
<evidence type="ECO:0000256" key="1">
    <source>
        <dbReference type="ARBA" id="ARBA00004477"/>
    </source>
</evidence>
<comment type="similarity">
    <text evidence="4">Belongs to the DoxX family.</text>
</comment>
<evidence type="ECO:0000313" key="14">
    <source>
        <dbReference type="EMBL" id="KAA0183876.1"/>
    </source>
</evidence>
<evidence type="ECO:0000256" key="11">
    <source>
        <dbReference type="ARBA" id="ARBA00023329"/>
    </source>
</evidence>
<dbReference type="GO" id="GO:0005778">
    <property type="term" value="C:peroxisomal membrane"/>
    <property type="evidence" value="ECO:0007669"/>
    <property type="project" value="UniProtKB-SubCell"/>
</dbReference>
<evidence type="ECO:0000313" key="15">
    <source>
        <dbReference type="Proteomes" id="UP000728185"/>
    </source>
</evidence>
<feature type="transmembrane region" description="Helical" evidence="13">
    <location>
        <begin position="114"/>
        <end position="134"/>
    </location>
</feature>
<evidence type="ECO:0000256" key="5">
    <source>
        <dbReference type="ARBA" id="ARBA00022692"/>
    </source>
</evidence>
<gene>
    <name evidence="14" type="ORF">FBUS_00822</name>
</gene>
<dbReference type="GO" id="GO:0005789">
    <property type="term" value="C:endoplasmic reticulum membrane"/>
    <property type="evidence" value="ECO:0007669"/>
    <property type="project" value="UniProtKB-SubCell"/>
</dbReference>
<sequence length="136" mass="14908">MSRTALRAISVVLGIFFVFFGTLKLAPIFSEDLYRSTRKVFVKIYSSFLLSSWTGWSPSPHVVRRVYGSIEVVGGLTLAACTGLVQDLSAGVLLVLILFNLFSIWNASEGLKDASNSIVFGLLLICRFVIQAQVSI</sequence>
<name>A0A8E0RM40_9TREM</name>
<dbReference type="AlphaFoldDB" id="A0A8E0RM40"/>
<evidence type="ECO:0000256" key="13">
    <source>
        <dbReference type="SAM" id="Phobius"/>
    </source>
</evidence>
<evidence type="ECO:0000256" key="9">
    <source>
        <dbReference type="ARBA" id="ARBA00023140"/>
    </source>
</evidence>
<feature type="transmembrane region" description="Helical" evidence="13">
    <location>
        <begin position="6"/>
        <end position="28"/>
    </location>
</feature>
<keyword evidence="8 13" id="KW-0472">Membrane</keyword>
<accession>A0A8E0RM40</accession>
<evidence type="ECO:0000256" key="10">
    <source>
        <dbReference type="ARBA" id="ARBA00023186"/>
    </source>
</evidence>
<keyword evidence="6" id="KW-0256">Endoplasmic reticulum</keyword>
<keyword evidence="7 13" id="KW-1133">Transmembrane helix</keyword>
<dbReference type="GO" id="GO:0051131">
    <property type="term" value="P:chaperone-mediated protein complex assembly"/>
    <property type="evidence" value="ECO:0007669"/>
    <property type="project" value="TreeGrafter"/>
</dbReference>
<evidence type="ECO:0000256" key="6">
    <source>
        <dbReference type="ARBA" id="ARBA00022824"/>
    </source>
</evidence>